<name>A0A6C0KAX1_9ZZZZ</name>
<sequence length="337" mass="39819">MEPIVNYLEDTEKKLVKEMSELFTKMREQRDTMSLQGIETMYTYKPVEGVLYEPYLKIPSKFSGHSYCSNIILPKNEYVIFISLSEYSSDYRNYTHKCIALTNYGRCFVTNHISANPGMGNYTSPDITSIINIDPLPYKIPVYFFNIFLLGFNLGTIPINSLHAQDGGRYRALQILSDTTTSLQELNREFYLFAGKWQPHMTQYATLNVDTMRQTILENTENIQEISEKNKILEEKNRNLQAELEKLKEQNAALEKEKTKLLPLEKYKEAVLEFMDNHYIGNEPWDHDDTSDKDIIEYFSNWHNDKVFMEQYEYDDFMNQQEELNEYRIYKKVKGRK</sequence>
<proteinExistence type="predicted"/>
<protein>
    <submittedName>
        <fullName evidence="2">Uncharacterized protein</fullName>
    </submittedName>
</protein>
<organism evidence="2">
    <name type="scientific">viral metagenome</name>
    <dbReference type="NCBI Taxonomy" id="1070528"/>
    <lineage>
        <taxon>unclassified sequences</taxon>
        <taxon>metagenomes</taxon>
        <taxon>organismal metagenomes</taxon>
    </lineage>
</organism>
<evidence type="ECO:0000256" key="1">
    <source>
        <dbReference type="SAM" id="Coils"/>
    </source>
</evidence>
<dbReference type="EMBL" id="MN740828">
    <property type="protein sequence ID" value="QHU13980.1"/>
    <property type="molecule type" value="Genomic_DNA"/>
</dbReference>
<reference evidence="2" key="1">
    <citation type="journal article" date="2020" name="Nature">
        <title>Giant virus diversity and host interactions through global metagenomics.</title>
        <authorList>
            <person name="Schulz F."/>
            <person name="Roux S."/>
            <person name="Paez-Espino D."/>
            <person name="Jungbluth S."/>
            <person name="Walsh D.A."/>
            <person name="Denef V.J."/>
            <person name="McMahon K.D."/>
            <person name="Konstantinidis K.T."/>
            <person name="Eloe-Fadrosh E.A."/>
            <person name="Kyrpides N.C."/>
            <person name="Woyke T."/>
        </authorList>
    </citation>
    <scope>NUCLEOTIDE SEQUENCE</scope>
    <source>
        <strain evidence="2">GVMAG-S-1101182-85</strain>
    </source>
</reference>
<evidence type="ECO:0000313" key="2">
    <source>
        <dbReference type="EMBL" id="QHU13980.1"/>
    </source>
</evidence>
<feature type="coiled-coil region" evidence="1">
    <location>
        <begin position="216"/>
        <end position="260"/>
    </location>
</feature>
<keyword evidence="1" id="KW-0175">Coiled coil</keyword>
<dbReference type="AlphaFoldDB" id="A0A6C0KAX1"/>
<accession>A0A6C0KAX1</accession>